<dbReference type="EMBL" id="LWBP01000100">
    <property type="protein sequence ID" value="OQP63688.1"/>
    <property type="molecule type" value="Genomic_DNA"/>
</dbReference>
<reference evidence="2" key="1">
    <citation type="submission" date="2016-04" db="EMBL/GenBank/DDBJ databases">
        <authorList>
            <person name="Chen L."/>
            <person name="Zhuang W."/>
            <person name="Wang G."/>
        </authorList>
    </citation>
    <scope>NUCLEOTIDE SEQUENCE [LARGE SCALE GENOMIC DNA]</scope>
    <source>
        <strain evidence="2">208</strain>
    </source>
</reference>
<accession>A0A1V9FZJ0</accession>
<dbReference type="AlphaFoldDB" id="A0A1V9FZJ0"/>
<sequence>MKKCLHLILPVTCISLLLTTSCKKDHTEQPPPPVTATFSMKDTLIIESKYATQFPDIYNKYNGKTYTVNSDNLKLYVLEKINDDVVFYFEDLSSGIQKPSFHITIKDTDFSSLLPEYNLADTAHVEVSCYQQFTDTTKAYRTNEKVKSGTLKISYNNKYKTASGAIINLSTPIDFYVPDDPQPNRILPGVLILEGGSTRTVSLKFDSVRSDDL</sequence>
<dbReference type="PROSITE" id="PS51257">
    <property type="entry name" value="PROKAR_LIPOPROTEIN"/>
    <property type="match status" value="1"/>
</dbReference>
<comment type="caution">
    <text evidence="1">The sequence shown here is derived from an EMBL/GenBank/DDBJ whole genome shotgun (WGS) entry which is preliminary data.</text>
</comment>
<evidence type="ECO:0000313" key="2">
    <source>
        <dbReference type="Proteomes" id="UP000192276"/>
    </source>
</evidence>
<name>A0A1V9FZJ0_9BACT</name>
<evidence type="ECO:0000313" key="1">
    <source>
        <dbReference type="EMBL" id="OQP63688.1"/>
    </source>
</evidence>
<keyword evidence="2" id="KW-1185">Reference proteome</keyword>
<proteinExistence type="predicted"/>
<organism evidence="1 2">
    <name type="scientific">Niastella populi</name>
    <dbReference type="NCBI Taxonomy" id="550983"/>
    <lineage>
        <taxon>Bacteria</taxon>
        <taxon>Pseudomonadati</taxon>
        <taxon>Bacteroidota</taxon>
        <taxon>Chitinophagia</taxon>
        <taxon>Chitinophagales</taxon>
        <taxon>Chitinophagaceae</taxon>
        <taxon>Niastella</taxon>
    </lineage>
</organism>
<dbReference type="Proteomes" id="UP000192276">
    <property type="component" value="Unassembled WGS sequence"/>
</dbReference>
<dbReference type="RefSeq" id="WP_081163768.1">
    <property type="nucleotide sequence ID" value="NZ_LWBP01000100.1"/>
</dbReference>
<gene>
    <name evidence="1" type="ORF">A4R26_17120</name>
</gene>
<protein>
    <submittedName>
        <fullName evidence="1">Uncharacterized protein</fullName>
    </submittedName>
</protein>